<comment type="caution">
    <text evidence="1">The sequence shown here is derived from an EMBL/GenBank/DDBJ whole genome shotgun (WGS) entry which is preliminary data.</text>
</comment>
<dbReference type="Proteomes" id="UP001187682">
    <property type="component" value="Unassembled WGS sequence"/>
</dbReference>
<keyword evidence="2" id="KW-1185">Reference proteome</keyword>
<evidence type="ECO:0000313" key="2">
    <source>
        <dbReference type="Proteomes" id="UP001187682"/>
    </source>
</evidence>
<protein>
    <submittedName>
        <fullName evidence="1">Uncharacterized protein</fullName>
    </submittedName>
</protein>
<sequence>MATNQIPKRPGIPLKYTASNPYRLLELPPDLLELLESDSPPTLHLEPGTPNAVLVAPGKRYILTQRNTSNSLILLSPEGETGGLGIVGTMHETIEVTPEPAKK</sequence>
<proteinExistence type="predicted"/>
<dbReference type="EMBL" id="ONZQ02000003">
    <property type="protein sequence ID" value="SPN99882.1"/>
    <property type="molecule type" value="Genomic_DNA"/>
</dbReference>
<dbReference type="GO" id="GO:0031390">
    <property type="term" value="C:Ctf18 RFC-like complex"/>
    <property type="evidence" value="ECO:0007669"/>
    <property type="project" value="InterPro"/>
</dbReference>
<gene>
    <name evidence="1" type="ORF">DNG_02734</name>
</gene>
<reference evidence="1" key="1">
    <citation type="submission" date="2018-03" db="EMBL/GenBank/DDBJ databases">
        <authorList>
            <person name="Guldener U."/>
        </authorList>
    </citation>
    <scope>NUCLEOTIDE SEQUENCE</scope>
</reference>
<dbReference type="Pfam" id="PF09724">
    <property type="entry name" value="Dcc1"/>
    <property type="match status" value="1"/>
</dbReference>
<dbReference type="GO" id="GO:0007064">
    <property type="term" value="P:mitotic sister chromatid cohesion"/>
    <property type="evidence" value="ECO:0007669"/>
    <property type="project" value="InterPro"/>
</dbReference>
<evidence type="ECO:0000313" key="1">
    <source>
        <dbReference type="EMBL" id="SPN99882.1"/>
    </source>
</evidence>
<accession>A0AAE8MV24</accession>
<dbReference type="AlphaFoldDB" id="A0AAE8MV24"/>
<name>A0AAE8MV24_9PEZI</name>
<dbReference type="InterPro" id="IPR019128">
    <property type="entry name" value="Dcc1"/>
</dbReference>
<organism evidence="1 2">
    <name type="scientific">Cephalotrichum gorgonifer</name>
    <dbReference type="NCBI Taxonomy" id="2041049"/>
    <lineage>
        <taxon>Eukaryota</taxon>
        <taxon>Fungi</taxon>
        <taxon>Dikarya</taxon>
        <taxon>Ascomycota</taxon>
        <taxon>Pezizomycotina</taxon>
        <taxon>Sordariomycetes</taxon>
        <taxon>Hypocreomycetidae</taxon>
        <taxon>Microascales</taxon>
        <taxon>Microascaceae</taxon>
        <taxon>Cephalotrichum</taxon>
    </lineage>
</organism>